<dbReference type="RefSeq" id="WP_006418871.1">
    <property type="nucleotide sequence ID" value="NZ_AENN01000017.1"/>
</dbReference>
<dbReference type="CDD" id="cd03442">
    <property type="entry name" value="BFIT_BACH"/>
    <property type="match status" value="1"/>
</dbReference>
<evidence type="ECO:0000259" key="4">
    <source>
        <dbReference type="PROSITE" id="PS51770"/>
    </source>
</evidence>
<dbReference type="STRING" id="908337.HMPREF9257_0622"/>
<organism evidence="5 6">
    <name type="scientific">Eremococcus coleocola ACS-139-V-Col8</name>
    <dbReference type="NCBI Taxonomy" id="908337"/>
    <lineage>
        <taxon>Bacteria</taxon>
        <taxon>Bacillati</taxon>
        <taxon>Bacillota</taxon>
        <taxon>Bacilli</taxon>
        <taxon>Lactobacillales</taxon>
        <taxon>Aerococcaceae</taxon>
        <taxon>Eremococcus</taxon>
    </lineage>
</organism>
<dbReference type="PANTHER" id="PTHR11049">
    <property type="entry name" value="ACYL COENZYME A THIOESTER HYDROLASE"/>
    <property type="match status" value="1"/>
</dbReference>
<dbReference type="GO" id="GO:0006637">
    <property type="term" value="P:acyl-CoA metabolic process"/>
    <property type="evidence" value="ECO:0007669"/>
    <property type="project" value="TreeGrafter"/>
</dbReference>
<evidence type="ECO:0000313" key="5">
    <source>
        <dbReference type="EMBL" id="EFR30711.1"/>
    </source>
</evidence>
<dbReference type="InterPro" id="IPR040170">
    <property type="entry name" value="Cytosol_ACT"/>
</dbReference>
<accession>E4KQR3</accession>
<dbReference type="PROSITE" id="PS51770">
    <property type="entry name" value="HOTDOG_ACOT"/>
    <property type="match status" value="1"/>
</dbReference>
<dbReference type="InterPro" id="IPR006683">
    <property type="entry name" value="Thioestr_dom"/>
</dbReference>
<feature type="domain" description="HotDog ACOT-type" evidence="4">
    <location>
        <begin position="8"/>
        <end position="120"/>
    </location>
</feature>
<dbReference type="GO" id="GO:0005829">
    <property type="term" value="C:cytosol"/>
    <property type="evidence" value="ECO:0007669"/>
    <property type="project" value="TreeGrafter"/>
</dbReference>
<dbReference type="Pfam" id="PF03061">
    <property type="entry name" value="4HBT"/>
    <property type="match status" value="1"/>
</dbReference>
<keyword evidence="6" id="KW-1185">Reference proteome</keyword>
<dbReference type="GO" id="GO:0009062">
    <property type="term" value="P:fatty acid catabolic process"/>
    <property type="evidence" value="ECO:0007669"/>
    <property type="project" value="TreeGrafter"/>
</dbReference>
<comment type="caution">
    <text evidence="5">The sequence shown here is derived from an EMBL/GenBank/DDBJ whole genome shotgun (WGS) entry which is preliminary data.</text>
</comment>
<name>E4KQR3_9LACT</name>
<dbReference type="Gene3D" id="3.10.129.10">
    <property type="entry name" value="Hotdog Thioesterase"/>
    <property type="match status" value="1"/>
</dbReference>
<dbReference type="EMBL" id="AENN01000017">
    <property type="protein sequence ID" value="EFR30711.1"/>
    <property type="molecule type" value="Genomic_DNA"/>
</dbReference>
<evidence type="ECO:0000256" key="3">
    <source>
        <dbReference type="PROSITE-ProRule" id="PRU01106"/>
    </source>
</evidence>
<dbReference type="eggNOG" id="COG1607">
    <property type="taxonomic scope" value="Bacteria"/>
</dbReference>
<evidence type="ECO:0000256" key="2">
    <source>
        <dbReference type="ARBA" id="ARBA00022801"/>
    </source>
</evidence>
<reference evidence="5 6" key="1">
    <citation type="submission" date="2010-10" db="EMBL/GenBank/DDBJ databases">
        <authorList>
            <person name="Durkin A.S."/>
            <person name="Madupu R."/>
            <person name="Torralba M."/>
            <person name="Gillis M."/>
            <person name="Methe B."/>
            <person name="Sutton G."/>
            <person name="Nelson K.E."/>
        </authorList>
    </citation>
    <scope>NUCLEOTIDE SEQUENCE [LARGE SCALE GENOMIC DNA]</scope>
    <source>
        <strain evidence="5 6">ACS-139-V-Col8</strain>
    </source>
</reference>
<dbReference type="InterPro" id="IPR033120">
    <property type="entry name" value="HOTDOG_ACOT"/>
</dbReference>
<proteinExistence type="inferred from homology"/>
<sequence length="167" mass="18500">MEKIKTSSQSWTIQENVVQPDIINVNSDAHGGNLTYIADTVAGICFARHNEQGGVTAAVDNFNYIRSIPMGNLFTAQACITGTGKRSAEVFVMITGEDLVKQEKYLAATAFYTYVSTSPQGQEVPQIKADSDLAERLMAGYPERRQARLQARHAQKEFEAFLNQYLT</sequence>
<gene>
    <name evidence="5" type="ORF">HMPREF9257_0622</name>
</gene>
<keyword evidence="2 3" id="KW-0378">Hydrolase</keyword>
<dbReference type="Proteomes" id="UP000005990">
    <property type="component" value="Unassembled WGS sequence"/>
</dbReference>
<dbReference type="InterPro" id="IPR029069">
    <property type="entry name" value="HotDog_dom_sf"/>
</dbReference>
<dbReference type="GO" id="GO:0052816">
    <property type="term" value="F:long-chain fatty acyl-CoA hydrolase activity"/>
    <property type="evidence" value="ECO:0007669"/>
    <property type="project" value="TreeGrafter"/>
</dbReference>
<dbReference type="PANTHER" id="PTHR11049:SF24">
    <property type="entry name" value="CYTOSOLIC ACYL COENZYME A THIOESTER HYDROLASE"/>
    <property type="match status" value="1"/>
</dbReference>
<evidence type="ECO:0000313" key="6">
    <source>
        <dbReference type="Proteomes" id="UP000005990"/>
    </source>
</evidence>
<protein>
    <submittedName>
        <fullName evidence="5">Thioesterase family protein</fullName>
    </submittedName>
</protein>
<evidence type="ECO:0000256" key="1">
    <source>
        <dbReference type="ARBA" id="ARBA00010458"/>
    </source>
</evidence>
<dbReference type="SUPFAM" id="SSF54637">
    <property type="entry name" value="Thioesterase/thiol ester dehydrase-isomerase"/>
    <property type="match status" value="1"/>
</dbReference>
<dbReference type="AlphaFoldDB" id="E4KQR3"/>
<comment type="similarity">
    <text evidence="1">Belongs to the acyl coenzyme A hydrolase family.</text>
</comment>